<sequence length="144" mass="17152">MALLDIDATTPHSLTGSIVSIPEYRISTCGKFAKYVIKVSIEPYSWTVERRYRDFAAFDEQRFKDRNKSFLPPKKFVRNMDPEFLCERRMELEKYIQAVMELELWLLKKRQQHALSKLLAYFLDFQEYVGFFTILVFKFLGSKV</sequence>
<evidence type="ECO:0000313" key="6">
    <source>
        <dbReference type="Proteomes" id="UP000274131"/>
    </source>
</evidence>
<dbReference type="GO" id="GO:0035091">
    <property type="term" value="F:phosphatidylinositol binding"/>
    <property type="evidence" value="ECO:0007669"/>
    <property type="project" value="InterPro"/>
</dbReference>
<keyword evidence="2" id="KW-0963">Cytoplasm</keyword>
<evidence type="ECO:0000313" key="7">
    <source>
        <dbReference type="WBParaSite" id="EVEC_0001221901-mRNA-1"/>
    </source>
</evidence>
<keyword evidence="3" id="KW-0812">Transmembrane</keyword>
<dbReference type="PANTHER" id="PTHR22999">
    <property type="entry name" value="PX SERINE/THREONINE KINASE PXK"/>
    <property type="match status" value="1"/>
</dbReference>
<dbReference type="InterPro" id="IPR036871">
    <property type="entry name" value="PX_dom_sf"/>
</dbReference>
<evidence type="ECO:0000256" key="1">
    <source>
        <dbReference type="ARBA" id="ARBA00004496"/>
    </source>
</evidence>
<dbReference type="STRING" id="51028.A0A0N4VMP2"/>
<evidence type="ECO:0000256" key="3">
    <source>
        <dbReference type="SAM" id="Phobius"/>
    </source>
</evidence>
<feature type="transmembrane region" description="Helical" evidence="3">
    <location>
        <begin position="118"/>
        <end position="140"/>
    </location>
</feature>
<reference evidence="7" key="1">
    <citation type="submission" date="2017-02" db="UniProtKB">
        <authorList>
            <consortium name="WormBaseParasite"/>
        </authorList>
    </citation>
    <scope>IDENTIFICATION</scope>
</reference>
<comment type="subcellular location">
    <subcellularLocation>
        <location evidence="1">Cytoplasm</location>
    </subcellularLocation>
</comment>
<dbReference type="Proteomes" id="UP000274131">
    <property type="component" value="Unassembled WGS sequence"/>
</dbReference>
<dbReference type="InterPro" id="IPR001683">
    <property type="entry name" value="PX_dom"/>
</dbReference>
<protein>
    <submittedName>
        <fullName evidence="7">PX domain-containing protein</fullName>
    </submittedName>
</protein>
<dbReference type="GO" id="GO:0005737">
    <property type="term" value="C:cytoplasm"/>
    <property type="evidence" value="ECO:0007669"/>
    <property type="project" value="UniProtKB-SubCell"/>
</dbReference>
<dbReference type="SUPFAM" id="SSF64268">
    <property type="entry name" value="PX domain"/>
    <property type="match status" value="1"/>
</dbReference>
<dbReference type="OrthoDB" id="430293at2759"/>
<dbReference type="Gene3D" id="3.30.1520.10">
    <property type="entry name" value="Phox-like domain"/>
    <property type="match status" value="1"/>
</dbReference>
<accession>A0A0N4VMP2</accession>
<evidence type="ECO:0000256" key="2">
    <source>
        <dbReference type="ARBA" id="ARBA00022490"/>
    </source>
</evidence>
<dbReference type="PROSITE" id="PS50195">
    <property type="entry name" value="PX"/>
    <property type="match status" value="1"/>
</dbReference>
<proteinExistence type="predicted"/>
<dbReference type="Pfam" id="PF00787">
    <property type="entry name" value="PX"/>
    <property type="match status" value="1"/>
</dbReference>
<name>A0A0N4VMP2_ENTVE</name>
<organism evidence="7">
    <name type="scientific">Enterobius vermicularis</name>
    <name type="common">Human pinworm</name>
    <dbReference type="NCBI Taxonomy" id="51028"/>
    <lineage>
        <taxon>Eukaryota</taxon>
        <taxon>Metazoa</taxon>
        <taxon>Ecdysozoa</taxon>
        <taxon>Nematoda</taxon>
        <taxon>Chromadorea</taxon>
        <taxon>Rhabditida</taxon>
        <taxon>Spirurina</taxon>
        <taxon>Oxyuridomorpha</taxon>
        <taxon>Oxyuroidea</taxon>
        <taxon>Oxyuridae</taxon>
        <taxon>Enterobius</taxon>
    </lineage>
</organism>
<evidence type="ECO:0000313" key="5">
    <source>
        <dbReference type="EMBL" id="VDD96687.1"/>
    </source>
</evidence>
<dbReference type="InterPro" id="IPR051837">
    <property type="entry name" value="SortingNexin/PXDomain-PKLike"/>
</dbReference>
<dbReference type="AlphaFoldDB" id="A0A0N4VMP2"/>
<keyword evidence="3" id="KW-1133">Transmembrane helix</keyword>
<dbReference type="PANTHER" id="PTHR22999:SF23">
    <property type="entry name" value="SORTING NEXIN-16"/>
    <property type="match status" value="1"/>
</dbReference>
<dbReference type="SMART" id="SM00312">
    <property type="entry name" value="PX"/>
    <property type="match status" value="1"/>
</dbReference>
<feature type="domain" description="PX" evidence="4">
    <location>
        <begin position="13"/>
        <end position="129"/>
    </location>
</feature>
<dbReference type="EMBL" id="UXUI01012066">
    <property type="protein sequence ID" value="VDD96687.1"/>
    <property type="molecule type" value="Genomic_DNA"/>
</dbReference>
<evidence type="ECO:0000259" key="4">
    <source>
        <dbReference type="PROSITE" id="PS50195"/>
    </source>
</evidence>
<gene>
    <name evidence="5" type="ORF">EVEC_LOCUS11438</name>
</gene>
<keyword evidence="6" id="KW-1185">Reference proteome</keyword>
<dbReference type="WBParaSite" id="EVEC_0001221901-mRNA-1">
    <property type="protein sequence ID" value="EVEC_0001221901-mRNA-1"/>
    <property type="gene ID" value="EVEC_0001221901"/>
</dbReference>
<keyword evidence="3" id="KW-0472">Membrane</keyword>
<reference evidence="5 6" key="2">
    <citation type="submission" date="2018-10" db="EMBL/GenBank/DDBJ databases">
        <authorList>
            <consortium name="Pathogen Informatics"/>
        </authorList>
    </citation>
    <scope>NUCLEOTIDE SEQUENCE [LARGE SCALE GENOMIC DNA]</scope>
</reference>